<protein>
    <submittedName>
        <fullName evidence="2">Uncharacterized protein</fullName>
    </submittedName>
</protein>
<keyword evidence="3" id="KW-1185">Reference proteome</keyword>
<organism evidence="2 3">
    <name type="scientific">Coptis chinensis</name>
    <dbReference type="NCBI Taxonomy" id="261450"/>
    <lineage>
        <taxon>Eukaryota</taxon>
        <taxon>Viridiplantae</taxon>
        <taxon>Streptophyta</taxon>
        <taxon>Embryophyta</taxon>
        <taxon>Tracheophyta</taxon>
        <taxon>Spermatophyta</taxon>
        <taxon>Magnoliopsida</taxon>
        <taxon>Ranunculales</taxon>
        <taxon>Ranunculaceae</taxon>
        <taxon>Coptidoideae</taxon>
        <taxon>Coptis</taxon>
    </lineage>
</organism>
<accession>A0A835H519</accession>
<reference evidence="2 3" key="1">
    <citation type="submission" date="2020-10" db="EMBL/GenBank/DDBJ databases">
        <title>The Coptis chinensis genome and diversification of protoberbering-type alkaloids.</title>
        <authorList>
            <person name="Wang B."/>
            <person name="Shu S."/>
            <person name="Song C."/>
            <person name="Liu Y."/>
        </authorList>
    </citation>
    <scope>NUCLEOTIDE SEQUENCE [LARGE SCALE GENOMIC DNA]</scope>
    <source>
        <strain evidence="2">HL-2020</strain>
        <tissue evidence="2">Leaf</tissue>
    </source>
</reference>
<comment type="caution">
    <text evidence="2">The sequence shown here is derived from an EMBL/GenBank/DDBJ whole genome shotgun (WGS) entry which is preliminary data.</text>
</comment>
<sequence>MTIGKLINAPDKRNQQHPVWTLSHTTVNVNDKSTPAANARTLRRQSLTGGKTLGLSRRSSLGGNDSCSKDKRIARTPPPSSSINY</sequence>
<feature type="compositionally biased region" description="Pro residues" evidence="1">
    <location>
        <begin position="76"/>
        <end position="85"/>
    </location>
</feature>
<proteinExistence type="predicted"/>
<dbReference type="EMBL" id="JADFTS010000008">
    <property type="protein sequence ID" value="KAF9592761.1"/>
    <property type="molecule type" value="Genomic_DNA"/>
</dbReference>
<dbReference type="Proteomes" id="UP000631114">
    <property type="component" value="Unassembled WGS sequence"/>
</dbReference>
<evidence type="ECO:0000313" key="3">
    <source>
        <dbReference type="Proteomes" id="UP000631114"/>
    </source>
</evidence>
<feature type="compositionally biased region" description="Polar residues" evidence="1">
    <location>
        <begin position="16"/>
        <end position="36"/>
    </location>
</feature>
<feature type="region of interest" description="Disordered" evidence="1">
    <location>
        <begin position="1"/>
        <end position="85"/>
    </location>
</feature>
<dbReference type="AlphaFoldDB" id="A0A835H519"/>
<evidence type="ECO:0000313" key="2">
    <source>
        <dbReference type="EMBL" id="KAF9592761.1"/>
    </source>
</evidence>
<evidence type="ECO:0000256" key="1">
    <source>
        <dbReference type="SAM" id="MobiDB-lite"/>
    </source>
</evidence>
<dbReference type="OrthoDB" id="1281571at2759"/>
<gene>
    <name evidence="2" type="ORF">IFM89_017331</name>
</gene>
<feature type="compositionally biased region" description="Polar residues" evidence="1">
    <location>
        <begin position="57"/>
        <end position="66"/>
    </location>
</feature>
<name>A0A835H519_9MAGN</name>